<keyword evidence="4" id="KW-0641">Proline biosynthesis</keyword>
<comment type="catalytic activity">
    <reaction evidence="4">
        <text>L-proline + NADP(+) = (S)-1-pyrroline-5-carboxylate + NADPH + 2 H(+)</text>
        <dbReference type="Rhea" id="RHEA:14109"/>
        <dbReference type="ChEBI" id="CHEBI:15378"/>
        <dbReference type="ChEBI" id="CHEBI:17388"/>
        <dbReference type="ChEBI" id="CHEBI:57783"/>
        <dbReference type="ChEBI" id="CHEBI:58349"/>
        <dbReference type="ChEBI" id="CHEBI:60039"/>
        <dbReference type="EC" id="1.5.1.2"/>
    </reaction>
</comment>
<dbReference type="InterPro" id="IPR036291">
    <property type="entry name" value="NAD(P)-bd_dom_sf"/>
</dbReference>
<dbReference type="InterPro" id="IPR000304">
    <property type="entry name" value="Pyrroline-COOH_reductase"/>
</dbReference>
<dbReference type="GO" id="GO:0005737">
    <property type="term" value="C:cytoplasm"/>
    <property type="evidence" value="ECO:0007669"/>
    <property type="project" value="UniProtKB-SubCell"/>
</dbReference>
<dbReference type="Pfam" id="PF14748">
    <property type="entry name" value="P5CR_dimer"/>
    <property type="match status" value="1"/>
</dbReference>
<dbReference type="SUPFAM" id="SSF51735">
    <property type="entry name" value="NAD(P)-binding Rossmann-fold domains"/>
    <property type="match status" value="1"/>
</dbReference>
<comment type="similarity">
    <text evidence="1 4">Belongs to the pyrroline-5-carboxylate reductase family.</text>
</comment>
<proteinExistence type="inferred from homology"/>
<protein>
    <recommendedName>
        <fullName evidence="4">Pyrroline-5-carboxylate reductase</fullName>
        <shortName evidence="4">P5C reductase</shortName>
        <shortName evidence="4">P5CR</shortName>
        <ecNumber evidence="4">1.5.1.2</ecNumber>
    </recommendedName>
    <alternativeName>
        <fullName evidence="4">PCA reductase</fullName>
    </alternativeName>
</protein>
<evidence type="ECO:0000313" key="9">
    <source>
        <dbReference type="Proteomes" id="UP000177141"/>
    </source>
</evidence>
<feature type="binding site" evidence="5">
    <location>
        <position position="62"/>
    </location>
    <ligand>
        <name>NADPH</name>
        <dbReference type="ChEBI" id="CHEBI:57783"/>
    </ligand>
</feature>
<evidence type="ECO:0000256" key="5">
    <source>
        <dbReference type="PIRSR" id="PIRSR000193-1"/>
    </source>
</evidence>
<comment type="pathway">
    <text evidence="4">Amino-acid biosynthesis; L-proline biosynthesis; L-proline from L-glutamate 5-semialdehyde: step 1/1.</text>
</comment>
<dbReference type="Pfam" id="PF03807">
    <property type="entry name" value="F420_oxidored"/>
    <property type="match status" value="1"/>
</dbReference>
<dbReference type="STRING" id="1802061.A3A93_03370"/>
<comment type="function">
    <text evidence="4">Catalyzes the reduction of 1-pyrroline-5-carboxylate (PCA) to L-proline.</text>
</comment>
<dbReference type="GO" id="GO:0004735">
    <property type="term" value="F:pyrroline-5-carboxylate reductase activity"/>
    <property type="evidence" value="ECO:0007669"/>
    <property type="project" value="UniProtKB-UniRule"/>
</dbReference>
<comment type="catalytic activity">
    <reaction evidence="4">
        <text>L-proline + NAD(+) = (S)-1-pyrroline-5-carboxylate + NADH + 2 H(+)</text>
        <dbReference type="Rhea" id="RHEA:14105"/>
        <dbReference type="ChEBI" id="CHEBI:15378"/>
        <dbReference type="ChEBI" id="CHEBI:17388"/>
        <dbReference type="ChEBI" id="CHEBI:57540"/>
        <dbReference type="ChEBI" id="CHEBI:57945"/>
        <dbReference type="ChEBI" id="CHEBI:60039"/>
        <dbReference type="EC" id="1.5.1.2"/>
    </reaction>
</comment>
<dbReference type="GO" id="GO:0055129">
    <property type="term" value="P:L-proline biosynthetic process"/>
    <property type="evidence" value="ECO:0007669"/>
    <property type="project" value="UniProtKB-UniRule"/>
</dbReference>
<accession>A0A1F7ISS2</accession>
<evidence type="ECO:0000256" key="1">
    <source>
        <dbReference type="ARBA" id="ARBA00005525"/>
    </source>
</evidence>
<dbReference type="UniPathway" id="UPA00098">
    <property type="reaction ID" value="UER00361"/>
</dbReference>
<dbReference type="PANTHER" id="PTHR11645">
    <property type="entry name" value="PYRROLINE-5-CARBOXYLATE REDUCTASE"/>
    <property type="match status" value="1"/>
</dbReference>
<feature type="binding site" evidence="5">
    <location>
        <begin position="75"/>
        <end position="78"/>
    </location>
    <ligand>
        <name>NADP(+)</name>
        <dbReference type="ChEBI" id="CHEBI:58349"/>
    </ligand>
</feature>
<dbReference type="Proteomes" id="UP000177141">
    <property type="component" value="Unassembled WGS sequence"/>
</dbReference>
<feature type="domain" description="Pyrroline-5-carboxylate reductase dimerisation" evidence="7">
    <location>
        <begin position="168"/>
        <end position="269"/>
    </location>
</feature>
<dbReference type="SUPFAM" id="SSF48179">
    <property type="entry name" value="6-phosphogluconate dehydrogenase C-terminal domain-like"/>
    <property type="match status" value="1"/>
</dbReference>
<dbReference type="HAMAP" id="MF_01925">
    <property type="entry name" value="P5C_reductase"/>
    <property type="match status" value="1"/>
</dbReference>
<evidence type="ECO:0000259" key="6">
    <source>
        <dbReference type="Pfam" id="PF03807"/>
    </source>
</evidence>
<dbReference type="InterPro" id="IPR008927">
    <property type="entry name" value="6-PGluconate_DH-like_C_sf"/>
</dbReference>
<evidence type="ECO:0000256" key="2">
    <source>
        <dbReference type="ARBA" id="ARBA00022857"/>
    </source>
</evidence>
<evidence type="ECO:0000313" key="8">
    <source>
        <dbReference type="EMBL" id="OGK46384.1"/>
    </source>
</evidence>
<dbReference type="EC" id="1.5.1.2" evidence="4"/>
<comment type="subcellular location">
    <subcellularLocation>
        <location evidence="4">Cytoplasm</location>
    </subcellularLocation>
</comment>
<keyword evidence="2 4" id="KW-0521">NADP</keyword>
<keyword evidence="4" id="KW-0963">Cytoplasm</keyword>
<sequence>METETSENKKIAVIGAGHIGKAFVEGLINSNFKSENIIITCRTNKKLKDIGLAYKVNSTTDNIKAAKWADLIVIAVKPKDVNKVLSEIKKFIDGKTIISMAAGISISVLKDFLNEETQKIIRIMPNIPIATNDGVIGFFAAKNISNKEKKDTLRFLSRFGLVINLKLEKELDILTLISGCGPGIVANLIKLFSSYSRVLKMDKKTNEVIALQTFLGTTNYLIRKKITAKDLEKSVATKGGITKTILKSLEHQKFSIIFFRAMTDGYLKLKHLLK</sequence>
<feature type="domain" description="Pyrroline-5-carboxylate reductase catalytic N-terminal" evidence="6">
    <location>
        <begin position="10"/>
        <end position="103"/>
    </location>
</feature>
<dbReference type="Gene3D" id="3.40.50.720">
    <property type="entry name" value="NAD(P)-binding Rossmann-like Domain"/>
    <property type="match status" value="1"/>
</dbReference>
<comment type="caution">
    <text evidence="8">The sequence shown here is derived from an EMBL/GenBank/DDBJ whole genome shotgun (WGS) entry which is preliminary data.</text>
</comment>
<evidence type="ECO:0000256" key="3">
    <source>
        <dbReference type="ARBA" id="ARBA00023002"/>
    </source>
</evidence>
<evidence type="ECO:0000256" key="4">
    <source>
        <dbReference type="HAMAP-Rule" id="MF_01925"/>
    </source>
</evidence>
<dbReference type="PIRSF" id="PIRSF000193">
    <property type="entry name" value="Pyrrol-5-carb_rd"/>
    <property type="match status" value="1"/>
</dbReference>
<keyword evidence="4" id="KW-0028">Amino-acid biosynthesis</keyword>
<dbReference type="InterPro" id="IPR028939">
    <property type="entry name" value="P5C_Rdtase_cat_N"/>
</dbReference>
<name>A0A1F7ISS2_9BACT</name>
<keyword evidence="3 4" id="KW-0560">Oxidoreductase</keyword>
<gene>
    <name evidence="4" type="primary">proC</name>
    <name evidence="8" type="ORF">A3A93_03370</name>
</gene>
<dbReference type="EMBL" id="MGAL01000043">
    <property type="protein sequence ID" value="OGK46384.1"/>
    <property type="molecule type" value="Genomic_DNA"/>
</dbReference>
<dbReference type="PANTHER" id="PTHR11645:SF0">
    <property type="entry name" value="PYRROLINE-5-CARBOXYLATE REDUCTASE 3"/>
    <property type="match status" value="1"/>
</dbReference>
<dbReference type="AlphaFoldDB" id="A0A1F7ISS2"/>
<organism evidence="8 9">
    <name type="scientific">Candidatus Roizmanbacteria bacterium RIFCSPLOWO2_01_FULL_38_12</name>
    <dbReference type="NCBI Taxonomy" id="1802061"/>
    <lineage>
        <taxon>Bacteria</taxon>
        <taxon>Candidatus Roizmaniibacteriota</taxon>
    </lineage>
</organism>
<evidence type="ECO:0000259" key="7">
    <source>
        <dbReference type="Pfam" id="PF14748"/>
    </source>
</evidence>
<reference evidence="8 9" key="1">
    <citation type="journal article" date="2016" name="Nat. Commun.">
        <title>Thousands of microbial genomes shed light on interconnected biogeochemical processes in an aquifer system.</title>
        <authorList>
            <person name="Anantharaman K."/>
            <person name="Brown C.T."/>
            <person name="Hug L.A."/>
            <person name="Sharon I."/>
            <person name="Castelle C.J."/>
            <person name="Probst A.J."/>
            <person name="Thomas B.C."/>
            <person name="Singh A."/>
            <person name="Wilkins M.J."/>
            <person name="Karaoz U."/>
            <person name="Brodie E.L."/>
            <person name="Williams K.H."/>
            <person name="Hubbard S.S."/>
            <person name="Banfield J.F."/>
        </authorList>
    </citation>
    <scope>NUCLEOTIDE SEQUENCE [LARGE SCALE GENOMIC DNA]</scope>
</reference>
<dbReference type="Gene3D" id="1.10.3730.10">
    <property type="entry name" value="ProC C-terminal domain-like"/>
    <property type="match status" value="1"/>
</dbReference>
<dbReference type="InterPro" id="IPR029036">
    <property type="entry name" value="P5CR_dimer"/>
</dbReference>